<dbReference type="EMBL" id="CP144546">
    <property type="protein sequence ID" value="WVW85584.1"/>
    <property type="molecule type" value="Genomic_DNA"/>
</dbReference>
<feature type="region of interest" description="Disordered" evidence="1">
    <location>
        <begin position="795"/>
        <end position="815"/>
    </location>
</feature>
<organism evidence="2">
    <name type="scientific">Kwoniella bestiolae CBS 10118</name>
    <dbReference type="NCBI Taxonomy" id="1296100"/>
    <lineage>
        <taxon>Eukaryota</taxon>
        <taxon>Fungi</taxon>
        <taxon>Dikarya</taxon>
        <taxon>Basidiomycota</taxon>
        <taxon>Agaricomycotina</taxon>
        <taxon>Tremellomycetes</taxon>
        <taxon>Tremellales</taxon>
        <taxon>Cryptococcaceae</taxon>
        <taxon>Kwoniella</taxon>
    </lineage>
</organism>
<feature type="region of interest" description="Disordered" evidence="1">
    <location>
        <begin position="291"/>
        <end position="411"/>
    </location>
</feature>
<dbReference type="Proteomes" id="UP000092730">
    <property type="component" value="Chromosome 6"/>
</dbReference>
<feature type="compositionally biased region" description="Basic and acidic residues" evidence="1">
    <location>
        <begin position="350"/>
        <end position="362"/>
    </location>
</feature>
<dbReference type="STRING" id="1296100.A0A1B9FY08"/>
<reference evidence="2" key="3">
    <citation type="submission" date="2014-01" db="EMBL/GenBank/DDBJ databases">
        <title>Evolution of pathogenesis and genome organization in the Tremellales.</title>
        <authorList>
            <person name="Cuomo C."/>
            <person name="Litvintseva A."/>
            <person name="Heitman J."/>
            <person name="Chen Y."/>
            <person name="Sun S."/>
            <person name="Springer D."/>
            <person name="Dromer F."/>
            <person name="Young S."/>
            <person name="Zeng Q."/>
            <person name="Chapman S."/>
            <person name="Gujja S."/>
            <person name="Saif S."/>
            <person name="Birren B."/>
        </authorList>
    </citation>
    <scope>NUCLEOTIDE SEQUENCE</scope>
    <source>
        <strain evidence="2">CBS 10118</strain>
    </source>
</reference>
<feature type="compositionally biased region" description="Basic and acidic residues" evidence="1">
    <location>
        <begin position="321"/>
        <end position="338"/>
    </location>
</feature>
<feature type="compositionally biased region" description="Polar residues" evidence="1">
    <location>
        <begin position="136"/>
        <end position="163"/>
    </location>
</feature>
<evidence type="ECO:0000313" key="3">
    <source>
        <dbReference type="EMBL" id="WVW85584.1"/>
    </source>
</evidence>
<reference evidence="3" key="2">
    <citation type="submission" date="2013-07" db="EMBL/GenBank/DDBJ databases">
        <authorList>
            <consortium name="The Broad Institute Genome Sequencing Platform"/>
            <person name="Cuomo C."/>
            <person name="Litvintseva A."/>
            <person name="Chen Y."/>
            <person name="Heitman J."/>
            <person name="Sun S."/>
            <person name="Springer D."/>
            <person name="Dromer F."/>
            <person name="Young S.K."/>
            <person name="Zeng Q."/>
            <person name="Gargeya S."/>
            <person name="Fitzgerald M."/>
            <person name="Abouelleil A."/>
            <person name="Alvarado L."/>
            <person name="Berlin A.M."/>
            <person name="Chapman S.B."/>
            <person name="Dewar J."/>
            <person name="Goldberg J."/>
            <person name="Griggs A."/>
            <person name="Gujja S."/>
            <person name="Hansen M."/>
            <person name="Howarth C."/>
            <person name="Imamovic A."/>
            <person name="Larimer J."/>
            <person name="McCowan C."/>
            <person name="Murphy C."/>
            <person name="Pearson M."/>
            <person name="Priest M."/>
            <person name="Roberts A."/>
            <person name="Saif S."/>
            <person name="Shea T."/>
            <person name="Sykes S."/>
            <person name="Wortman J."/>
            <person name="Nusbaum C."/>
            <person name="Birren B."/>
        </authorList>
    </citation>
    <scope>NUCLEOTIDE SEQUENCE</scope>
    <source>
        <strain evidence="3">CBS 10118</strain>
    </source>
</reference>
<protein>
    <submittedName>
        <fullName evidence="2">Uncharacterized protein</fullName>
    </submittedName>
</protein>
<keyword evidence="4" id="KW-1185">Reference proteome</keyword>
<accession>A0A1B9FY08</accession>
<proteinExistence type="predicted"/>
<reference evidence="3" key="4">
    <citation type="submission" date="2024-02" db="EMBL/GenBank/DDBJ databases">
        <title>Comparative genomics of Cryptococcus and Kwoniella reveals pathogenesis evolution and contrasting modes of karyotype evolution via chromosome fusion or intercentromeric recombination.</title>
        <authorList>
            <person name="Coelho M.A."/>
            <person name="David-Palma M."/>
            <person name="Shea T."/>
            <person name="Bowers K."/>
            <person name="McGinley-Smith S."/>
            <person name="Mohammad A.W."/>
            <person name="Gnirke A."/>
            <person name="Yurkov A.M."/>
            <person name="Nowrousian M."/>
            <person name="Sun S."/>
            <person name="Cuomo C.A."/>
            <person name="Heitman J."/>
        </authorList>
    </citation>
    <scope>NUCLEOTIDE SEQUENCE</scope>
    <source>
        <strain evidence="3">CBS 10118</strain>
    </source>
</reference>
<feature type="compositionally biased region" description="Polar residues" evidence="1">
    <location>
        <begin position="385"/>
        <end position="411"/>
    </location>
</feature>
<evidence type="ECO:0000313" key="4">
    <source>
        <dbReference type="Proteomes" id="UP000092730"/>
    </source>
</evidence>
<reference evidence="2" key="1">
    <citation type="submission" date="2013-07" db="EMBL/GenBank/DDBJ databases">
        <title>The Genome Sequence of Cryptococcus bestiolae CBS10118.</title>
        <authorList>
            <consortium name="The Broad Institute Genome Sequencing Platform"/>
            <person name="Cuomo C."/>
            <person name="Litvintseva A."/>
            <person name="Chen Y."/>
            <person name="Heitman J."/>
            <person name="Sun S."/>
            <person name="Springer D."/>
            <person name="Dromer F."/>
            <person name="Young S.K."/>
            <person name="Zeng Q."/>
            <person name="Gargeya S."/>
            <person name="Fitzgerald M."/>
            <person name="Abouelleil A."/>
            <person name="Alvarado L."/>
            <person name="Berlin A.M."/>
            <person name="Chapman S.B."/>
            <person name="Dewar J."/>
            <person name="Goldberg J."/>
            <person name="Griggs A."/>
            <person name="Gujja S."/>
            <person name="Hansen M."/>
            <person name="Howarth C."/>
            <person name="Imamovic A."/>
            <person name="Larimer J."/>
            <person name="McCowan C."/>
            <person name="Murphy C."/>
            <person name="Pearson M."/>
            <person name="Priest M."/>
            <person name="Roberts A."/>
            <person name="Saif S."/>
            <person name="Shea T."/>
            <person name="Sykes S."/>
            <person name="Wortman J."/>
            <person name="Nusbaum C."/>
            <person name="Birren B."/>
        </authorList>
    </citation>
    <scope>NUCLEOTIDE SEQUENCE [LARGE SCALE GENOMIC DNA]</scope>
    <source>
        <strain evidence="2">CBS 10118</strain>
    </source>
</reference>
<dbReference type="EMBL" id="KI894023">
    <property type="protein sequence ID" value="OCF23656.1"/>
    <property type="molecule type" value="Genomic_DNA"/>
</dbReference>
<feature type="region of interest" description="Disordered" evidence="1">
    <location>
        <begin position="1"/>
        <end position="80"/>
    </location>
</feature>
<sequence>MAIFSSKFKRGRTTPQIVGHPFTEGADPPTPITAANTGLPQNQSPRTVKIGSSSSPSTKGRKDVLASTPSSAGRSYSSPTKWGKCVASTPIAMLPPSLPPPAYALPPTPEASPDRRASAIFVGSLSAGHSRKPSLGLNSKTLPAPPTSFTSPNIHTRTGSAPLSASQRIDSRSRSASASVFNSHNPTMQGPYPLIGGTSITLDAEFEASPIFKTPASGTFGYGSHEPKHRPTALKLKTSNLSPQIECAPQTKIRKIPSPEAIKQFQGQSGRSGFDNDAVKSSGLFDFYSHLHHPRLSPNPNPGRTPAPTYSPRPRPSPTRHQFEETIRPSSERGERPRSFSTNDALNITELDKLRGINETPRKQRSQPTFNAPHPPLSPTPGRNPCNTSGPSSATSDMSTTPGSSYASLPTTTSLSGVKLFDYLPIPWCTRSASDLLAEIGEASYTSLIEGSLHEQASVPPQLLHPTILQNSKSEEDRLRSELSRLKEKHLLLVGQRESLAKKVEQGTFKVDQAKLHKMVQALGQASRRVDRVSRQIYICNDQIRQIEIEAKEHVVGVMKLVLERRDLHELGKKDGQYEVEIRAEDSSVVLTPRSHGSTTTTVRFLELPTPSPKSPAKLNEGMRINSNSTARPMSTATVIGINSLSFPVPPDRKRNDSLTLLDSTTSLPDLSDECTGQGVGGGLQVEICGTAESADGEFEIESTDFHTTAISITGPSNEILIYPPGHHRSLSAPLLGLEVPHSAYRSEDGHAPLDMGVIDNHHFKHNHERSISESDLLSPPVSSTLKITAPLRIRNQTKPTSQGRSQRQASSLTMRVNENREMKRVRMGRESVLETPESILLSLATVPIWTKQAEQE</sequence>
<evidence type="ECO:0000256" key="1">
    <source>
        <dbReference type="SAM" id="MobiDB-lite"/>
    </source>
</evidence>
<feature type="compositionally biased region" description="Polar residues" evidence="1">
    <location>
        <begin position="33"/>
        <end position="58"/>
    </location>
</feature>
<name>A0A1B9FY08_9TREE</name>
<evidence type="ECO:0000313" key="2">
    <source>
        <dbReference type="EMBL" id="OCF23656.1"/>
    </source>
</evidence>
<feature type="compositionally biased region" description="Pro residues" evidence="1">
    <location>
        <begin position="297"/>
        <end position="317"/>
    </location>
</feature>
<dbReference type="VEuPathDB" id="FungiDB:I302_06639"/>
<dbReference type="KEGG" id="kbi:30211038"/>
<dbReference type="GeneID" id="30211038"/>
<dbReference type="AlphaFoldDB" id="A0A1B9FY08"/>
<gene>
    <name evidence="2" type="ORF">I302_06639</name>
    <name evidence="3" type="ORF">I302_107622</name>
</gene>
<dbReference type="RefSeq" id="XP_019044726.1">
    <property type="nucleotide sequence ID" value="XM_019193249.1"/>
</dbReference>
<feature type="region of interest" description="Disordered" evidence="1">
    <location>
        <begin position="130"/>
        <end position="168"/>
    </location>
</feature>
<dbReference type="OrthoDB" id="2564639at2759"/>
<feature type="compositionally biased region" description="Polar residues" evidence="1">
    <location>
        <begin position="67"/>
        <end position="80"/>
    </location>
</feature>